<proteinExistence type="predicted"/>
<gene>
    <name evidence="1" type="ORF">SAMN05192564_1157</name>
</gene>
<keyword evidence="2" id="KW-1185">Reference proteome</keyword>
<dbReference type="STRING" id="83784.SAMN05192564_1157"/>
<protein>
    <submittedName>
        <fullName evidence="1">Uncharacterized protein</fullName>
    </submittedName>
</protein>
<reference evidence="2" key="1">
    <citation type="submission" date="2016-10" db="EMBL/GenBank/DDBJ databases">
        <authorList>
            <person name="Varghese N."/>
            <person name="Submissions S."/>
        </authorList>
    </citation>
    <scope>NUCLEOTIDE SEQUENCE [LARGE SCALE GENOMIC DNA]</scope>
    <source>
        <strain evidence="2">LMG 24000</strain>
    </source>
</reference>
<evidence type="ECO:0000313" key="1">
    <source>
        <dbReference type="EMBL" id="SEB24750.1"/>
    </source>
</evidence>
<name>A0A1H4HTF0_9BURK</name>
<organism evidence="1 2">
    <name type="scientific">Paraburkholderia sartisoli</name>
    <dbReference type="NCBI Taxonomy" id="83784"/>
    <lineage>
        <taxon>Bacteria</taxon>
        <taxon>Pseudomonadati</taxon>
        <taxon>Pseudomonadota</taxon>
        <taxon>Betaproteobacteria</taxon>
        <taxon>Burkholderiales</taxon>
        <taxon>Burkholderiaceae</taxon>
        <taxon>Paraburkholderia</taxon>
    </lineage>
</organism>
<dbReference type="RefSeq" id="WP_090538162.1">
    <property type="nucleotide sequence ID" value="NZ_FNRQ01000015.1"/>
</dbReference>
<sequence>MKRFFRRLAIKARLARTAAHLEAIQRERAMLDRTEKFCVRQSNDLRLQLLNLDIAARRHA</sequence>
<dbReference type="AlphaFoldDB" id="A0A1H4HTF0"/>
<evidence type="ECO:0000313" key="2">
    <source>
        <dbReference type="Proteomes" id="UP000198638"/>
    </source>
</evidence>
<dbReference type="Proteomes" id="UP000198638">
    <property type="component" value="Unassembled WGS sequence"/>
</dbReference>
<accession>A0A1H4HTF0</accession>
<dbReference type="EMBL" id="FNRQ01000015">
    <property type="protein sequence ID" value="SEB24750.1"/>
    <property type="molecule type" value="Genomic_DNA"/>
</dbReference>